<dbReference type="RefSeq" id="XP_025408669.1">
    <property type="nucleotide sequence ID" value="XM_025552884.1"/>
</dbReference>
<dbReference type="PANTHER" id="PTHR19957">
    <property type="entry name" value="SYNTAXIN"/>
    <property type="match status" value="1"/>
</dbReference>
<evidence type="ECO:0000256" key="1">
    <source>
        <dbReference type="ARBA" id="ARBA00009063"/>
    </source>
</evidence>
<dbReference type="GO" id="GO:0000149">
    <property type="term" value="F:SNARE binding"/>
    <property type="evidence" value="ECO:0007669"/>
    <property type="project" value="TreeGrafter"/>
</dbReference>
<dbReference type="InterPro" id="IPR059001">
    <property type="entry name" value="STX17_N"/>
</dbReference>
<dbReference type="GO" id="GO:0005484">
    <property type="term" value="F:SNAP receptor activity"/>
    <property type="evidence" value="ECO:0007669"/>
    <property type="project" value="TreeGrafter"/>
</dbReference>
<gene>
    <name evidence="5 6" type="primary">LOC112682331</name>
</gene>
<dbReference type="GO" id="GO:0031201">
    <property type="term" value="C:SNARE complex"/>
    <property type="evidence" value="ECO:0007669"/>
    <property type="project" value="TreeGrafter"/>
</dbReference>
<keyword evidence="2" id="KW-0175">Coiled coil</keyword>
<dbReference type="SMART" id="SM00397">
    <property type="entry name" value="t_SNARE"/>
    <property type="match status" value="1"/>
</dbReference>
<dbReference type="InterPro" id="IPR045242">
    <property type="entry name" value="Syntaxin"/>
</dbReference>
<feature type="domain" description="T-SNARE coiled-coil homology" evidence="3">
    <location>
        <begin position="162"/>
        <end position="216"/>
    </location>
</feature>
<accession>A0A8B8FCR7</accession>
<organism evidence="4 6">
    <name type="scientific">Sipha flava</name>
    <name type="common">yellow sugarcane aphid</name>
    <dbReference type="NCBI Taxonomy" id="143950"/>
    <lineage>
        <taxon>Eukaryota</taxon>
        <taxon>Metazoa</taxon>
        <taxon>Ecdysozoa</taxon>
        <taxon>Arthropoda</taxon>
        <taxon>Hexapoda</taxon>
        <taxon>Insecta</taxon>
        <taxon>Pterygota</taxon>
        <taxon>Neoptera</taxon>
        <taxon>Paraneoptera</taxon>
        <taxon>Hemiptera</taxon>
        <taxon>Sternorrhyncha</taxon>
        <taxon>Aphidomorpha</taxon>
        <taxon>Aphidoidea</taxon>
        <taxon>Aphididae</taxon>
        <taxon>Sipha</taxon>
    </lineage>
</organism>
<protein>
    <submittedName>
        <fullName evidence="5 6">Syntaxin-17-like isoform X1</fullName>
    </submittedName>
</protein>
<name>A0A8B8FCR7_9HEMI</name>
<comment type="similarity">
    <text evidence="1">Belongs to the syntaxin family.</text>
</comment>
<dbReference type="SUPFAM" id="SSF47661">
    <property type="entry name" value="t-snare proteins"/>
    <property type="match status" value="1"/>
</dbReference>
<keyword evidence="4" id="KW-1185">Reference proteome</keyword>
<dbReference type="Proteomes" id="UP000694846">
    <property type="component" value="Unplaced"/>
</dbReference>
<dbReference type="Gene3D" id="1.20.5.110">
    <property type="match status" value="1"/>
</dbReference>
<dbReference type="PROSITE" id="PS50192">
    <property type="entry name" value="T_SNARE"/>
    <property type="match status" value="1"/>
</dbReference>
<evidence type="ECO:0000259" key="3">
    <source>
        <dbReference type="PROSITE" id="PS50192"/>
    </source>
</evidence>
<dbReference type="InterPro" id="IPR010989">
    <property type="entry name" value="SNARE"/>
</dbReference>
<dbReference type="GO" id="GO:0012505">
    <property type="term" value="C:endomembrane system"/>
    <property type="evidence" value="ECO:0007669"/>
    <property type="project" value="TreeGrafter"/>
</dbReference>
<feature type="coiled-coil region" evidence="2">
    <location>
        <begin position="157"/>
        <end position="191"/>
    </location>
</feature>
<dbReference type="InterPro" id="IPR000727">
    <property type="entry name" value="T_SNARE_dom"/>
</dbReference>
<reference evidence="5 6" key="1">
    <citation type="submission" date="2025-04" db="UniProtKB">
        <authorList>
            <consortium name="RefSeq"/>
        </authorList>
    </citation>
    <scope>IDENTIFICATION</scope>
    <source>
        <tissue evidence="5 6">Whole body</tissue>
    </source>
</reference>
<dbReference type="GO" id="GO:0006886">
    <property type="term" value="P:intracellular protein transport"/>
    <property type="evidence" value="ECO:0007669"/>
    <property type="project" value="TreeGrafter"/>
</dbReference>
<dbReference type="GO" id="GO:0006906">
    <property type="term" value="P:vesicle fusion"/>
    <property type="evidence" value="ECO:0007669"/>
    <property type="project" value="TreeGrafter"/>
</dbReference>
<proteinExistence type="inferred from homology"/>
<evidence type="ECO:0000313" key="4">
    <source>
        <dbReference type="Proteomes" id="UP000694846"/>
    </source>
</evidence>
<evidence type="ECO:0000313" key="5">
    <source>
        <dbReference type="RefSeq" id="XP_025408668.1"/>
    </source>
</evidence>
<dbReference type="OrthoDB" id="10035606at2759"/>
<dbReference type="GO" id="GO:0048278">
    <property type="term" value="P:vesicle docking"/>
    <property type="evidence" value="ECO:0007669"/>
    <property type="project" value="TreeGrafter"/>
</dbReference>
<sequence>MAESSSLWTTKQRIRYLDLPIKNFIECAIPHHVETLKTLKSNLAKQRRLEDRSSMRQLQMKASQSIKRSQALLREMDTLRNQVADVDLKTFDNLMSPSKQLILEAIDMFKNEDLDEQTSMTVPEENYIENSEQLEVENQKHMLLISLEEEKQKKERMLAIESDVKNVERDMQDIQDLFRDLSKLVNEQKEDVGKIETHVEATQENVIQAEQSLHKAAKLKKMSYPLIGAVVGSCVGGPLGCLAGAKVGVFATVTCFVLGFTGGKVLKDKSNVVNETENTTNDLLNQTVKSHTE</sequence>
<dbReference type="RefSeq" id="XP_025408668.1">
    <property type="nucleotide sequence ID" value="XM_025552883.1"/>
</dbReference>
<evidence type="ECO:0000313" key="6">
    <source>
        <dbReference type="RefSeq" id="XP_025408669.1"/>
    </source>
</evidence>
<dbReference type="Pfam" id="PF26585">
    <property type="entry name" value="STX17_N"/>
    <property type="match status" value="1"/>
</dbReference>
<dbReference type="GeneID" id="112682331"/>
<evidence type="ECO:0000256" key="2">
    <source>
        <dbReference type="SAM" id="Coils"/>
    </source>
</evidence>
<dbReference type="AlphaFoldDB" id="A0A8B8FCR7"/>